<organism evidence="1 2">
    <name type="scientific">Trifolium medium</name>
    <dbReference type="NCBI Taxonomy" id="97028"/>
    <lineage>
        <taxon>Eukaryota</taxon>
        <taxon>Viridiplantae</taxon>
        <taxon>Streptophyta</taxon>
        <taxon>Embryophyta</taxon>
        <taxon>Tracheophyta</taxon>
        <taxon>Spermatophyta</taxon>
        <taxon>Magnoliopsida</taxon>
        <taxon>eudicotyledons</taxon>
        <taxon>Gunneridae</taxon>
        <taxon>Pentapetalae</taxon>
        <taxon>rosids</taxon>
        <taxon>fabids</taxon>
        <taxon>Fabales</taxon>
        <taxon>Fabaceae</taxon>
        <taxon>Papilionoideae</taxon>
        <taxon>50 kb inversion clade</taxon>
        <taxon>NPAAA clade</taxon>
        <taxon>Hologalegina</taxon>
        <taxon>IRL clade</taxon>
        <taxon>Trifolieae</taxon>
        <taxon>Trifolium</taxon>
    </lineage>
</organism>
<name>A0A392PLT6_9FABA</name>
<protein>
    <submittedName>
        <fullName evidence="1">Uncharacterized protein</fullName>
    </submittedName>
</protein>
<dbReference type="Proteomes" id="UP000265520">
    <property type="component" value="Unassembled WGS sequence"/>
</dbReference>
<proteinExistence type="predicted"/>
<dbReference type="AlphaFoldDB" id="A0A392PLT6"/>
<keyword evidence="2" id="KW-1185">Reference proteome</keyword>
<reference evidence="1 2" key="1">
    <citation type="journal article" date="2018" name="Front. Plant Sci.">
        <title>Red Clover (Trifolium pratense) and Zigzag Clover (T. medium) - A Picture of Genomic Similarities and Differences.</title>
        <authorList>
            <person name="Dluhosova J."/>
            <person name="Istvanek J."/>
            <person name="Nedelnik J."/>
            <person name="Repkova J."/>
        </authorList>
    </citation>
    <scope>NUCLEOTIDE SEQUENCE [LARGE SCALE GENOMIC DNA]</scope>
    <source>
        <strain evidence="2">cv. 10/8</strain>
        <tissue evidence="1">Leaf</tissue>
    </source>
</reference>
<comment type="caution">
    <text evidence="1">The sequence shown here is derived from an EMBL/GenBank/DDBJ whole genome shotgun (WGS) entry which is preliminary data.</text>
</comment>
<accession>A0A392PLT6</accession>
<feature type="non-terminal residue" evidence="1">
    <location>
        <position position="37"/>
    </location>
</feature>
<evidence type="ECO:0000313" key="2">
    <source>
        <dbReference type="Proteomes" id="UP000265520"/>
    </source>
</evidence>
<evidence type="ECO:0000313" key="1">
    <source>
        <dbReference type="EMBL" id="MCI13053.1"/>
    </source>
</evidence>
<dbReference type="EMBL" id="LXQA010086656">
    <property type="protein sequence ID" value="MCI13053.1"/>
    <property type="molecule type" value="Genomic_DNA"/>
</dbReference>
<sequence length="37" mass="4305">MSQEEPQKLRLLLKKIKFVDVEEKVETKVSVEECSPS</sequence>